<dbReference type="InterPro" id="IPR036273">
    <property type="entry name" value="CRAL/TRIO_N_dom_sf"/>
</dbReference>
<sequence>MSTALAQQQQLKTPTSGRIGTMTSDQQQVLTQFWRMLLDLFADSAPAIQSTKNSKNFLSRKKTTDATANDSSSSDKYNEFRELASALELYSLSELRQAWWRLNSFDDPDSIMLRFLRARKWDVNKALAMLVSTLKWSLQSDIESIISDGESGLQQYFEEKRMKGFDLQLTSGKSFLHGFDKEGRPICYINVRYHKKDDQSLEILQKFTLWTMETSRLMVIPPVETACLVFNMDGFSLSNVDYQYINFMIKCFEAYYPESLGVCLVHRAPWVFSVVWKVISPLIDPVVAAKIKFTNDSKELLEYISSDTLIASLGGNNKWEYKYVPPKPNENARMADTKTKENKLKIRRDLESKFEESTRKWLADPSPTNIKERQELKKKLREAQIQLDPYIRARTLYHRIGVIKDDGGCDWKVLE</sequence>
<dbReference type="Pfam" id="PF03765">
    <property type="entry name" value="CRAL_TRIO_N"/>
    <property type="match status" value="1"/>
</dbReference>
<dbReference type="InterPro" id="IPR001251">
    <property type="entry name" value="CRAL-TRIO_dom"/>
</dbReference>
<evidence type="ECO:0000256" key="1">
    <source>
        <dbReference type="SAM" id="MobiDB-lite"/>
    </source>
</evidence>
<dbReference type="SUPFAM" id="SSF52087">
    <property type="entry name" value="CRAL/TRIO domain"/>
    <property type="match status" value="1"/>
</dbReference>
<dbReference type="SMART" id="SM01100">
    <property type="entry name" value="CRAL_TRIO_N"/>
    <property type="match status" value="1"/>
</dbReference>
<dbReference type="OrthoDB" id="43460at2759"/>
<dbReference type="PROSITE" id="PS50191">
    <property type="entry name" value="CRAL_TRIO"/>
    <property type="match status" value="1"/>
</dbReference>
<dbReference type="InterPro" id="IPR052432">
    <property type="entry name" value="PITP/CRAL-TRIO"/>
</dbReference>
<gene>
    <name evidence="3" type="ORF">POCULU_LOCUS2861</name>
</gene>
<dbReference type="EMBL" id="CAJVPJ010000289">
    <property type="protein sequence ID" value="CAG8506835.1"/>
    <property type="molecule type" value="Genomic_DNA"/>
</dbReference>
<dbReference type="SUPFAM" id="SSF46938">
    <property type="entry name" value="CRAL/TRIO N-terminal domain"/>
    <property type="match status" value="1"/>
</dbReference>
<dbReference type="SMART" id="SM00516">
    <property type="entry name" value="SEC14"/>
    <property type="match status" value="1"/>
</dbReference>
<evidence type="ECO:0000259" key="2">
    <source>
        <dbReference type="PROSITE" id="PS50191"/>
    </source>
</evidence>
<feature type="domain" description="CRAL-TRIO" evidence="2">
    <location>
        <begin position="176"/>
        <end position="321"/>
    </location>
</feature>
<reference evidence="3" key="1">
    <citation type="submission" date="2021-06" db="EMBL/GenBank/DDBJ databases">
        <authorList>
            <person name="Kallberg Y."/>
            <person name="Tangrot J."/>
            <person name="Rosling A."/>
        </authorList>
    </citation>
    <scope>NUCLEOTIDE SEQUENCE</scope>
    <source>
        <strain evidence="3">IA702</strain>
    </source>
</reference>
<dbReference type="PANTHER" id="PTHR46590:SF1">
    <property type="entry name" value="PHOSPHATIDYLINOSITOL TRANSFER PROTEIN CSR1"/>
    <property type="match status" value="1"/>
</dbReference>
<dbReference type="PANTHER" id="PTHR46590">
    <property type="entry name" value="PHOSPHATIDYLINOSITOL TRANSFER PROTEIN CSR1-RELATED"/>
    <property type="match status" value="1"/>
</dbReference>
<dbReference type="Pfam" id="PF00650">
    <property type="entry name" value="CRAL_TRIO"/>
    <property type="match status" value="1"/>
</dbReference>
<dbReference type="InterPro" id="IPR036865">
    <property type="entry name" value="CRAL-TRIO_dom_sf"/>
</dbReference>
<dbReference type="CDD" id="cd00170">
    <property type="entry name" value="SEC14"/>
    <property type="match status" value="1"/>
</dbReference>
<evidence type="ECO:0000313" key="4">
    <source>
        <dbReference type="Proteomes" id="UP000789572"/>
    </source>
</evidence>
<dbReference type="Proteomes" id="UP000789572">
    <property type="component" value="Unassembled WGS sequence"/>
</dbReference>
<protein>
    <submittedName>
        <fullName evidence="3">3193_t:CDS:1</fullName>
    </submittedName>
</protein>
<dbReference type="InterPro" id="IPR011074">
    <property type="entry name" value="CRAL/TRIO_N_dom"/>
</dbReference>
<dbReference type="AlphaFoldDB" id="A0A9N8ZUB0"/>
<proteinExistence type="predicted"/>
<accession>A0A9N8ZUB0</accession>
<comment type="caution">
    <text evidence="3">The sequence shown here is derived from an EMBL/GenBank/DDBJ whole genome shotgun (WGS) entry which is preliminary data.</text>
</comment>
<feature type="region of interest" description="Disordered" evidence="1">
    <location>
        <begin position="1"/>
        <end position="22"/>
    </location>
</feature>
<keyword evidence="4" id="KW-1185">Reference proteome</keyword>
<evidence type="ECO:0000313" key="3">
    <source>
        <dbReference type="EMBL" id="CAG8506835.1"/>
    </source>
</evidence>
<organism evidence="3 4">
    <name type="scientific">Paraglomus occultum</name>
    <dbReference type="NCBI Taxonomy" id="144539"/>
    <lineage>
        <taxon>Eukaryota</taxon>
        <taxon>Fungi</taxon>
        <taxon>Fungi incertae sedis</taxon>
        <taxon>Mucoromycota</taxon>
        <taxon>Glomeromycotina</taxon>
        <taxon>Glomeromycetes</taxon>
        <taxon>Paraglomerales</taxon>
        <taxon>Paraglomeraceae</taxon>
        <taxon>Paraglomus</taxon>
    </lineage>
</organism>
<name>A0A9N8ZUB0_9GLOM</name>
<dbReference type="Gene3D" id="3.40.525.10">
    <property type="entry name" value="CRAL-TRIO lipid binding domain"/>
    <property type="match status" value="1"/>
</dbReference>